<dbReference type="Proteomes" id="UP000623440">
    <property type="component" value="Unassembled WGS sequence"/>
</dbReference>
<reference evidence="5 6" key="1">
    <citation type="journal article" date="2020" name="ISME J.">
        <title>Comparative genomics reveals insights into cyanobacterial evolution and habitat adaptation.</title>
        <authorList>
            <person name="Chen M.Y."/>
            <person name="Teng W.K."/>
            <person name="Zhao L."/>
            <person name="Hu C.X."/>
            <person name="Zhou Y.K."/>
            <person name="Han B.P."/>
            <person name="Song L.R."/>
            <person name="Shu W.S."/>
        </authorList>
    </citation>
    <scope>NUCLEOTIDE SEQUENCE [LARGE SCALE GENOMIC DNA]</scope>
    <source>
        <strain evidence="5 6">FACHB-838</strain>
    </source>
</reference>
<evidence type="ECO:0000256" key="3">
    <source>
        <dbReference type="ARBA" id="ARBA00022989"/>
    </source>
</evidence>
<protein>
    <recommendedName>
        <fullName evidence="7">Isoprenylcysteine carboxylmethyltransferase family protein</fullName>
    </recommendedName>
</protein>
<dbReference type="Pfam" id="PF04140">
    <property type="entry name" value="ICMT"/>
    <property type="match status" value="1"/>
</dbReference>
<dbReference type="Gene3D" id="1.20.120.1630">
    <property type="match status" value="1"/>
</dbReference>
<organism evidence="5 6">
    <name type="scientific">Nostoc flagelliforme FACHB-838</name>
    <dbReference type="NCBI Taxonomy" id="2692904"/>
    <lineage>
        <taxon>Bacteria</taxon>
        <taxon>Bacillati</taxon>
        <taxon>Cyanobacteriota</taxon>
        <taxon>Cyanophyceae</taxon>
        <taxon>Nostocales</taxon>
        <taxon>Nostocaceae</taxon>
        <taxon>Nostoc</taxon>
    </lineage>
</organism>
<keyword evidence="3" id="KW-1133">Transmembrane helix</keyword>
<gene>
    <name evidence="5" type="ORF">H6G97_24310</name>
</gene>
<keyword evidence="6" id="KW-1185">Reference proteome</keyword>
<evidence type="ECO:0000256" key="1">
    <source>
        <dbReference type="ARBA" id="ARBA00004141"/>
    </source>
</evidence>
<dbReference type="EMBL" id="JACJSI010000061">
    <property type="protein sequence ID" value="MBD2532536.1"/>
    <property type="molecule type" value="Genomic_DNA"/>
</dbReference>
<evidence type="ECO:0000256" key="2">
    <source>
        <dbReference type="ARBA" id="ARBA00022692"/>
    </source>
</evidence>
<evidence type="ECO:0000313" key="5">
    <source>
        <dbReference type="EMBL" id="MBD2532536.1"/>
    </source>
</evidence>
<dbReference type="InterPro" id="IPR007269">
    <property type="entry name" value="ICMT_MeTrfase"/>
</dbReference>
<proteinExistence type="predicted"/>
<accession>A0ABR8DT16</accession>
<comment type="caution">
    <text evidence="5">The sequence shown here is derived from an EMBL/GenBank/DDBJ whole genome shotgun (WGS) entry which is preliminary data.</text>
</comment>
<keyword evidence="2" id="KW-0812">Transmembrane</keyword>
<evidence type="ECO:0000313" key="6">
    <source>
        <dbReference type="Proteomes" id="UP000623440"/>
    </source>
</evidence>
<evidence type="ECO:0008006" key="7">
    <source>
        <dbReference type="Google" id="ProtNLM"/>
    </source>
</evidence>
<sequence>MLGGLVLRYWAAKTFGKFYTKTLQTPEQQEIIQQALYNIIRHPGYLGTFLMEIGAGLTIANW</sequence>
<evidence type="ECO:0000256" key="4">
    <source>
        <dbReference type="ARBA" id="ARBA00023136"/>
    </source>
</evidence>
<keyword evidence="4" id="KW-0472">Membrane</keyword>
<name>A0ABR8DT16_9NOSO</name>
<comment type="subcellular location">
    <subcellularLocation>
        <location evidence="1">Membrane</location>
        <topology evidence="1">Multi-pass membrane protein</topology>
    </subcellularLocation>
</comment>